<organism evidence="1 2">
    <name type="scientific">Sclerotinia nivalis</name>
    <dbReference type="NCBI Taxonomy" id="352851"/>
    <lineage>
        <taxon>Eukaryota</taxon>
        <taxon>Fungi</taxon>
        <taxon>Dikarya</taxon>
        <taxon>Ascomycota</taxon>
        <taxon>Pezizomycotina</taxon>
        <taxon>Leotiomycetes</taxon>
        <taxon>Helotiales</taxon>
        <taxon>Sclerotiniaceae</taxon>
        <taxon>Sclerotinia</taxon>
    </lineage>
</organism>
<protein>
    <submittedName>
        <fullName evidence="1">Uncharacterized protein</fullName>
    </submittedName>
</protein>
<proteinExistence type="predicted"/>
<evidence type="ECO:0000313" key="2">
    <source>
        <dbReference type="Proteomes" id="UP001152300"/>
    </source>
</evidence>
<dbReference type="EMBL" id="JAPEIS010000008">
    <property type="protein sequence ID" value="KAJ8064125.1"/>
    <property type="molecule type" value="Genomic_DNA"/>
</dbReference>
<gene>
    <name evidence="1" type="ORF">OCU04_007961</name>
</gene>
<reference evidence="1" key="1">
    <citation type="submission" date="2022-11" db="EMBL/GenBank/DDBJ databases">
        <title>Genome Resource of Sclerotinia nivalis Strain SnTB1, a Plant Pathogen Isolated from American Ginseng.</title>
        <authorList>
            <person name="Fan S."/>
        </authorList>
    </citation>
    <scope>NUCLEOTIDE SEQUENCE</scope>
    <source>
        <strain evidence="1">SnTB1</strain>
    </source>
</reference>
<accession>A0A9X0DIY9</accession>
<keyword evidence="2" id="KW-1185">Reference proteome</keyword>
<dbReference type="AlphaFoldDB" id="A0A9X0DIY9"/>
<sequence length="102" mass="12276">MPGQKYGGQYSTRSRQYGSYTSTFANSRFKSRKTRDKVKMVSWEIQHRVDVPAMPSPSPLSYVHVRRLNFYFRLYLHLHRTEYKRISSFYTNIYAKRAGHFR</sequence>
<dbReference type="Proteomes" id="UP001152300">
    <property type="component" value="Unassembled WGS sequence"/>
</dbReference>
<comment type="caution">
    <text evidence="1">The sequence shown here is derived from an EMBL/GenBank/DDBJ whole genome shotgun (WGS) entry which is preliminary data.</text>
</comment>
<name>A0A9X0DIY9_9HELO</name>
<evidence type="ECO:0000313" key="1">
    <source>
        <dbReference type="EMBL" id="KAJ8064125.1"/>
    </source>
</evidence>